<dbReference type="PANTHER" id="PTHR39210:SF1">
    <property type="entry name" value="HEPARIN-SULFATE LYASE"/>
    <property type="match status" value="1"/>
</dbReference>
<dbReference type="SUPFAM" id="SSF48230">
    <property type="entry name" value="Chondroitin AC/alginate lyase"/>
    <property type="match status" value="1"/>
</dbReference>
<organism evidence="7 8">
    <name type="scientific">Actinomycetospora termitidis</name>
    <dbReference type="NCBI Taxonomy" id="3053470"/>
    <lineage>
        <taxon>Bacteria</taxon>
        <taxon>Bacillati</taxon>
        <taxon>Actinomycetota</taxon>
        <taxon>Actinomycetes</taxon>
        <taxon>Pseudonocardiales</taxon>
        <taxon>Pseudonocardiaceae</taxon>
        <taxon>Actinomycetospora</taxon>
    </lineage>
</organism>
<accession>A0ABT7MEB9</accession>
<dbReference type="Proteomes" id="UP001231924">
    <property type="component" value="Unassembled WGS sequence"/>
</dbReference>
<evidence type="ECO:0000259" key="6">
    <source>
        <dbReference type="Pfam" id="PF16889"/>
    </source>
</evidence>
<dbReference type="Pfam" id="PF16889">
    <property type="entry name" value="Hepar_II_III_N"/>
    <property type="match status" value="1"/>
</dbReference>
<dbReference type="InterPro" id="IPR008929">
    <property type="entry name" value="Chondroitin_lyas"/>
</dbReference>
<gene>
    <name evidence="7" type="ORF">QRT03_23770</name>
</gene>
<name>A0ABT7MEB9_9PSEU</name>
<dbReference type="GO" id="GO:0016829">
    <property type="term" value="F:lyase activity"/>
    <property type="evidence" value="ECO:0007669"/>
    <property type="project" value="UniProtKB-KW"/>
</dbReference>
<comment type="caution">
    <text evidence="7">The sequence shown here is derived from an EMBL/GenBank/DDBJ whole genome shotgun (WGS) entry which is preliminary data.</text>
</comment>
<dbReference type="InterPro" id="IPR031680">
    <property type="entry name" value="Hepar_II_III_N"/>
</dbReference>
<keyword evidence="3" id="KW-0574">Periplasm</keyword>
<proteinExistence type="predicted"/>
<dbReference type="Pfam" id="PF07940">
    <property type="entry name" value="Hepar_II_III_C"/>
    <property type="match status" value="1"/>
</dbReference>
<evidence type="ECO:0000256" key="4">
    <source>
        <dbReference type="ARBA" id="ARBA00023239"/>
    </source>
</evidence>
<evidence type="ECO:0000256" key="1">
    <source>
        <dbReference type="ARBA" id="ARBA00004418"/>
    </source>
</evidence>
<evidence type="ECO:0000259" key="5">
    <source>
        <dbReference type="Pfam" id="PF07940"/>
    </source>
</evidence>
<evidence type="ECO:0000256" key="3">
    <source>
        <dbReference type="ARBA" id="ARBA00022764"/>
    </source>
</evidence>
<dbReference type="Gene3D" id="2.70.98.70">
    <property type="match status" value="1"/>
</dbReference>
<keyword evidence="4 7" id="KW-0456">Lyase</keyword>
<evidence type="ECO:0000256" key="2">
    <source>
        <dbReference type="ARBA" id="ARBA00022729"/>
    </source>
</evidence>
<keyword evidence="2" id="KW-0732">Signal</keyword>
<dbReference type="Gene3D" id="1.50.10.100">
    <property type="entry name" value="Chondroitin AC/alginate lyase"/>
    <property type="match status" value="1"/>
</dbReference>
<protein>
    <submittedName>
        <fullName evidence="7">Alginate lyase family protein</fullName>
    </submittedName>
</protein>
<dbReference type="InterPro" id="IPR012480">
    <property type="entry name" value="Hepar_II_III_C"/>
</dbReference>
<dbReference type="PANTHER" id="PTHR39210">
    <property type="entry name" value="HEPARIN-SULFATE LYASE"/>
    <property type="match status" value="1"/>
</dbReference>
<dbReference type="RefSeq" id="WP_286055573.1">
    <property type="nucleotide sequence ID" value="NZ_JASVWF010000006.1"/>
</dbReference>
<sequence>MSWTARLDAFRERPGLLDAAGAALVATADPAGIEAVRDAADRAVDHRFTFFAHDEAVYDGPIDWALDPVGDMRWPRRPARSIDHRTAPGDPKWIWELHRLQHLPWLAQAWLHTGEHRYAEEALAQLDSWVVDNPPDVGIGWRGAFECGVRAVSVVTALQGLRTSPALTPERFGRAVRMLDAAARRCWRDRSLHSSANNHLVGELAGLVVVGTAFPELAEPGRRRRRALDELAREADRQILPDGAGCEQAVAYQVFTADLLAVVLVALRVARDDDPATDVLAAALRRSADHLVALVGDDDPVPRIGDDDEGHALRLDAGPLRTVRAHLAGVAALTGHAGAARSGRPDTTARWYALRAAGPTAPPSSGPPGNHHAPHGGLVVLRAGDRRLTIDVGPLGHGTLAAHGHADALGITLARGGREFIGDPGTASYYGHPAWRTAARGTASHATVTVDGTDQSVMGGPFLWTRHARVMVREVDLAAGVVDAQHDGYRRLDRPVTHRRRVVARPDDAVVLIVDLLVGEGPHEYRTAWPLPPDLPATPREDGIDIDTDALRIRHAATIPWSTTTVRGDEASGTGWWSTRLESREPSWLVGGVGTTRGLDGATTAIATLLAPGDAPDPGLPTLEVRGNHVEVTWQGTAGPRRESVDLDPA</sequence>
<reference evidence="7 8" key="1">
    <citation type="submission" date="2023-06" db="EMBL/GenBank/DDBJ databases">
        <title>Actinomycetospora Odt1-22.</title>
        <authorList>
            <person name="Supong K."/>
        </authorList>
    </citation>
    <scope>NUCLEOTIDE SEQUENCE [LARGE SCALE GENOMIC DNA]</scope>
    <source>
        <strain evidence="7 8">Odt1-22</strain>
    </source>
</reference>
<evidence type="ECO:0000313" key="7">
    <source>
        <dbReference type="EMBL" id="MDL5159006.1"/>
    </source>
</evidence>
<dbReference type="EMBL" id="JASVWF010000006">
    <property type="protein sequence ID" value="MDL5159006.1"/>
    <property type="molecule type" value="Genomic_DNA"/>
</dbReference>
<keyword evidence="8" id="KW-1185">Reference proteome</keyword>
<feature type="domain" description="Heparinase II/III-like C-terminal" evidence="5">
    <location>
        <begin position="368"/>
        <end position="580"/>
    </location>
</feature>
<evidence type="ECO:0000313" key="8">
    <source>
        <dbReference type="Proteomes" id="UP001231924"/>
    </source>
</evidence>
<comment type="subcellular location">
    <subcellularLocation>
        <location evidence="1">Periplasm</location>
    </subcellularLocation>
</comment>
<feature type="domain" description="Heparin-sulfate lyase N-terminal" evidence="6">
    <location>
        <begin position="36"/>
        <end position="307"/>
    </location>
</feature>